<organism evidence="1 2">
    <name type="scientific">Ruminococcus callidus ATCC 27760</name>
    <dbReference type="NCBI Taxonomy" id="411473"/>
    <lineage>
        <taxon>Bacteria</taxon>
        <taxon>Bacillati</taxon>
        <taxon>Bacillota</taxon>
        <taxon>Clostridia</taxon>
        <taxon>Eubacteriales</taxon>
        <taxon>Oscillospiraceae</taxon>
        <taxon>Ruminococcus</taxon>
    </lineage>
</organism>
<sequence length="40" mass="4545">MIQLCSAFFLEKCRKCVAFSTLLIKNSLLESVFLAGCLRF</sequence>
<accession>U2MDV8</accession>
<comment type="caution">
    <text evidence="1">The sequence shown here is derived from an EMBL/GenBank/DDBJ whole genome shotgun (WGS) entry which is preliminary data.</text>
</comment>
<dbReference type="HOGENOM" id="CLU_3295993_0_0_9"/>
<evidence type="ECO:0000313" key="1">
    <source>
        <dbReference type="EMBL" id="ERJ97478.1"/>
    </source>
</evidence>
<dbReference type="Proteomes" id="UP000016662">
    <property type="component" value="Unassembled WGS sequence"/>
</dbReference>
<name>U2MDV8_9FIRM</name>
<dbReference type="EMBL" id="AWVF01000019">
    <property type="protein sequence ID" value="ERJ97478.1"/>
    <property type="molecule type" value="Genomic_DNA"/>
</dbReference>
<keyword evidence="2" id="KW-1185">Reference proteome</keyword>
<proteinExistence type="predicted"/>
<gene>
    <name evidence="1" type="ORF">RUMCAL_00136</name>
</gene>
<protein>
    <submittedName>
        <fullName evidence="1">Uncharacterized protein</fullName>
    </submittedName>
</protein>
<evidence type="ECO:0000313" key="2">
    <source>
        <dbReference type="Proteomes" id="UP000016662"/>
    </source>
</evidence>
<reference evidence="1 2" key="1">
    <citation type="submission" date="2013-07" db="EMBL/GenBank/DDBJ databases">
        <authorList>
            <person name="Weinstock G."/>
            <person name="Sodergren E."/>
            <person name="Wylie T."/>
            <person name="Fulton L."/>
            <person name="Fulton R."/>
            <person name="Fronick C."/>
            <person name="O'Laughlin M."/>
            <person name="Godfrey J."/>
            <person name="Miner T."/>
            <person name="Herter B."/>
            <person name="Appelbaum E."/>
            <person name="Cordes M."/>
            <person name="Lek S."/>
            <person name="Wollam A."/>
            <person name="Pepin K.H."/>
            <person name="Palsikar V.B."/>
            <person name="Mitreva M."/>
            <person name="Wilson R.K."/>
        </authorList>
    </citation>
    <scope>NUCLEOTIDE SEQUENCE [LARGE SCALE GENOMIC DNA]</scope>
    <source>
        <strain evidence="1 2">ATCC 27760</strain>
    </source>
</reference>
<dbReference type="AlphaFoldDB" id="U2MDV8"/>